<evidence type="ECO:0000256" key="1">
    <source>
        <dbReference type="SAM" id="Phobius"/>
    </source>
</evidence>
<name>F8NWL6_SERL9</name>
<organism>
    <name type="scientific">Serpula lacrymans var. lacrymans (strain S7.9)</name>
    <name type="common">Dry rot fungus</name>
    <dbReference type="NCBI Taxonomy" id="578457"/>
    <lineage>
        <taxon>Eukaryota</taxon>
        <taxon>Fungi</taxon>
        <taxon>Dikarya</taxon>
        <taxon>Basidiomycota</taxon>
        <taxon>Agaricomycotina</taxon>
        <taxon>Agaricomycetes</taxon>
        <taxon>Agaricomycetidae</taxon>
        <taxon>Boletales</taxon>
        <taxon>Coniophorineae</taxon>
        <taxon>Serpulaceae</taxon>
        <taxon>Serpula</taxon>
    </lineage>
</organism>
<protein>
    <submittedName>
        <fullName evidence="2">Uncharacterized protein</fullName>
    </submittedName>
</protein>
<keyword evidence="1" id="KW-1133">Transmembrane helix</keyword>
<dbReference type="Proteomes" id="UP000008064">
    <property type="component" value="Unassembled WGS sequence"/>
</dbReference>
<dbReference type="OrthoDB" id="2709231at2759"/>
<dbReference type="RefSeq" id="XP_007319059.1">
    <property type="nucleotide sequence ID" value="XM_007318997.1"/>
</dbReference>
<feature type="transmembrane region" description="Helical" evidence="1">
    <location>
        <begin position="27"/>
        <end position="44"/>
    </location>
</feature>
<proteinExistence type="predicted"/>
<sequence>MMLYHDGLRILTAEEARHSSKTRATPSDIFLLWMFFFVVLILHLQDWYSIVVHMVSFKLSSISFAVPCLSIL</sequence>
<dbReference type="HOGENOM" id="CLU_2723779_0_0_1"/>
<gene>
    <name evidence="2" type="ORF">SERLADRAFT_469109</name>
</gene>
<dbReference type="KEGG" id="sla:SERLADRAFT_469109"/>
<reference evidence="2" key="1">
    <citation type="submission" date="2011-04" db="EMBL/GenBank/DDBJ databases">
        <title>Evolution of plant cell wall degrading machinery underlies the functional diversity of forest fungi.</title>
        <authorList>
            <consortium name="US DOE Joint Genome Institute (JGI-PGF)"/>
            <person name="Eastwood D.C."/>
            <person name="Floudas D."/>
            <person name="Binder M."/>
            <person name="Majcherczyk A."/>
            <person name="Schneider P."/>
            <person name="Aerts A."/>
            <person name="Asiegbu F.O."/>
            <person name="Baker S.E."/>
            <person name="Barry K."/>
            <person name="Bendiksby M."/>
            <person name="Blumentritt M."/>
            <person name="Coutinho P.M."/>
            <person name="Cullen D."/>
            <person name="Cullen D."/>
            <person name="Gathman A."/>
            <person name="Goodell B."/>
            <person name="Henrissat B."/>
            <person name="Ihrmark K."/>
            <person name="Kauserud H."/>
            <person name="Kohler A."/>
            <person name="LaButti K."/>
            <person name="Lapidus A."/>
            <person name="Lavin J.L."/>
            <person name="Lee Y.-H."/>
            <person name="Lindquist E."/>
            <person name="Lilly W."/>
            <person name="Lucas S."/>
            <person name="Morin E."/>
            <person name="Murat C."/>
            <person name="Oguiza J.A."/>
            <person name="Park J."/>
            <person name="Pisabarro A.G."/>
            <person name="Riley R."/>
            <person name="Rosling A."/>
            <person name="Salamov A."/>
            <person name="Schmidt O."/>
            <person name="Schmutz J."/>
            <person name="Skrede I."/>
            <person name="Stenlid J."/>
            <person name="Wiebenga A."/>
            <person name="Xie X."/>
            <person name="Kues U."/>
            <person name="Hibbett D.S."/>
            <person name="Hoffmeister D."/>
            <person name="Hogberg N."/>
            <person name="Martin F."/>
            <person name="Grigoriev I.V."/>
            <person name="Watkinson S.C."/>
        </authorList>
    </citation>
    <scope>NUCLEOTIDE SEQUENCE</scope>
    <source>
        <strain evidence="2">S7.9</strain>
    </source>
</reference>
<dbReference type="GeneID" id="18819533"/>
<keyword evidence="1" id="KW-0472">Membrane</keyword>
<dbReference type="AlphaFoldDB" id="F8NWL6"/>
<keyword evidence="1" id="KW-0812">Transmembrane</keyword>
<evidence type="ECO:0000313" key="2">
    <source>
        <dbReference type="EMBL" id="EGO25040.1"/>
    </source>
</evidence>
<dbReference type="EMBL" id="GL945434">
    <property type="protein sequence ID" value="EGO25040.1"/>
    <property type="molecule type" value="Genomic_DNA"/>
</dbReference>
<accession>F8NWL6</accession>